<proteinExistence type="predicted"/>
<sequence length="100" mass="11379">MKLNAREGLGSDRTGEDGVRWLMLDGEDDGGSRMVMQWDLGWEPPPHLEMEPWEPFIAAFFVPIRTQEKRKTKVKAMANTGGRGLLPSFPFHLQGEEPRI</sequence>
<organism evidence="1 2">
    <name type="scientific">Hibiscus sabdariffa</name>
    <name type="common">roselle</name>
    <dbReference type="NCBI Taxonomy" id="183260"/>
    <lineage>
        <taxon>Eukaryota</taxon>
        <taxon>Viridiplantae</taxon>
        <taxon>Streptophyta</taxon>
        <taxon>Embryophyta</taxon>
        <taxon>Tracheophyta</taxon>
        <taxon>Spermatophyta</taxon>
        <taxon>Magnoliopsida</taxon>
        <taxon>eudicotyledons</taxon>
        <taxon>Gunneridae</taxon>
        <taxon>Pentapetalae</taxon>
        <taxon>rosids</taxon>
        <taxon>malvids</taxon>
        <taxon>Malvales</taxon>
        <taxon>Malvaceae</taxon>
        <taxon>Malvoideae</taxon>
        <taxon>Hibiscus</taxon>
    </lineage>
</organism>
<evidence type="ECO:0000313" key="2">
    <source>
        <dbReference type="Proteomes" id="UP001472677"/>
    </source>
</evidence>
<evidence type="ECO:0000313" key="1">
    <source>
        <dbReference type="EMBL" id="KAK8572550.1"/>
    </source>
</evidence>
<accession>A0ABR2F6B7</accession>
<comment type="caution">
    <text evidence="1">The sequence shown here is derived from an EMBL/GenBank/DDBJ whole genome shotgun (WGS) entry which is preliminary data.</text>
</comment>
<gene>
    <name evidence="1" type="ORF">V6N12_028603</name>
</gene>
<name>A0ABR2F6B7_9ROSI</name>
<dbReference type="Proteomes" id="UP001472677">
    <property type="component" value="Unassembled WGS sequence"/>
</dbReference>
<keyword evidence="2" id="KW-1185">Reference proteome</keyword>
<protein>
    <submittedName>
        <fullName evidence="1">Uncharacterized protein</fullName>
    </submittedName>
</protein>
<reference evidence="1 2" key="1">
    <citation type="journal article" date="2024" name="G3 (Bethesda)">
        <title>Genome assembly of Hibiscus sabdariffa L. provides insights into metabolisms of medicinal natural products.</title>
        <authorList>
            <person name="Kim T."/>
        </authorList>
    </citation>
    <scope>NUCLEOTIDE SEQUENCE [LARGE SCALE GENOMIC DNA]</scope>
    <source>
        <strain evidence="1">TK-2024</strain>
        <tissue evidence="1">Old leaves</tissue>
    </source>
</reference>
<dbReference type="EMBL" id="JBBPBM010000008">
    <property type="protein sequence ID" value="KAK8572550.1"/>
    <property type="molecule type" value="Genomic_DNA"/>
</dbReference>